<dbReference type="AlphaFoldDB" id="A0A1G7SBP6"/>
<proteinExistence type="predicted"/>
<evidence type="ECO:0000313" key="2">
    <source>
        <dbReference type="Proteomes" id="UP000199705"/>
    </source>
</evidence>
<dbReference type="Proteomes" id="UP000199705">
    <property type="component" value="Unassembled WGS sequence"/>
</dbReference>
<name>A0A1G7SBP6_9SPHI</name>
<reference evidence="2" key="1">
    <citation type="submission" date="2016-10" db="EMBL/GenBank/DDBJ databases">
        <authorList>
            <person name="Varghese N."/>
            <person name="Submissions S."/>
        </authorList>
    </citation>
    <scope>NUCLEOTIDE SEQUENCE [LARGE SCALE GENOMIC DNA]</scope>
    <source>
        <strain evidence="2">Gh-67</strain>
    </source>
</reference>
<accession>A0A1G7SBP6</accession>
<sequence>MKLTISVKIIVLIKIQHIQQGESQAYTIRTKQKWAPQRRLPQHALYDNHFNNSNIPIYGKKNTSFKGTLTGE</sequence>
<protein>
    <submittedName>
        <fullName evidence="1">Uncharacterized protein</fullName>
    </submittedName>
</protein>
<dbReference type="STRING" id="551996.SAMN05192573_102512"/>
<keyword evidence="2" id="KW-1185">Reference proteome</keyword>
<dbReference type="EMBL" id="FNCG01000002">
    <property type="protein sequence ID" value="SDG20467.1"/>
    <property type="molecule type" value="Genomic_DNA"/>
</dbReference>
<organism evidence="1 2">
    <name type="scientific">Mucilaginibacter gossypii</name>
    <dbReference type="NCBI Taxonomy" id="551996"/>
    <lineage>
        <taxon>Bacteria</taxon>
        <taxon>Pseudomonadati</taxon>
        <taxon>Bacteroidota</taxon>
        <taxon>Sphingobacteriia</taxon>
        <taxon>Sphingobacteriales</taxon>
        <taxon>Sphingobacteriaceae</taxon>
        <taxon>Mucilaginibacter</taxon>
    </lineage>
</organism>
<gene>
    <name evidence="1" type="ORF">SAMN05192573_102512</name>
</gene>
<evidence type="ECO:0000313" key="1">
    <source>
        <dbReference type="EMBL" id="SDG20467.1"/>
    </source>
</evidence>